<feature type="compositionally biased region" description="Polar residues" evidence="1">
    <location>
        <begin position="50"/>
        <end position="66"/>
    </location>
</feature>
<organism evidence="3 4">
    <name type="scientific">Mastacembelus armatus</name>
    <name type="common">zig-zag eel</name>
    <dbReference type="NCBI Taxonomy" id="205130"/>
    <lineage>
        <taxon>Eukaryota</taxon>
        <taxon>Metazoa</taxon>
        <taxon>Chordata</taxon>
        <taxon>Craniata</taxon>
        <taxon>Vertebrata</taxon>
        <taxon>Euteleostomi</taxon>
        <taxon>Actinopterygii</taxon>
        <taxon>Neopterygii</taxon>
        <taxon>Teleostei</taxon>
        <taxon>Neoteleostei</taxon>
        <taxon>Acanthomorphata</taxon>
        <taxon>Anabantaria</taxon>
        <taxon>Synbranchiformes</taxon>
        <taxon>Mastacembelidae</taxon>
        <taxon>Mastacembelus</taxon>
    </lineage>
</organism>
<feature type="compositionally biased region" description="Acidic residues" evidence="1">
    <location>
        <begin position="180"/>
        <end position="195"/>
    </location>
</feature>
<dbReference type="GO" id="GO:0003697">
    <property type="term" value="F:single-stranded DNA binding"/>
    <property type="evidence" value="ECO:0007669"/>
    <property type="project" value="TreeGrafter"/>
</dbReference>
<dbReference type="GO" id="GO:0000724">
    <property type="term" value="P:double-strand break repair via homologous recombination"/>
    <property type="evidence" value="ECO:0007669"/>
    <property type="project" value="TreeGrafter"/>
</dbReference>
<dbReference type="GeneTree" id="ENSGT00940000153414"/>
<feature type="compositionally biased region" description="Basic and acidic residues" evidence="1">
    <location>
        <begin position="156"/>
        <end position="179"/>
    </location>
</feature>
<feature type="compositionally biased region" description="Basic and acidic residues" evidence="1">
    <location>
        <begin position="34"/>
        <end position="46"/>
    </location>
</feature>
<proteinExistence type="predicted"/>
<evidence type="ECO:0000256" key="1">
    <source>
        <dbReference type="SAM" id="MobiDB-lite"/>
    </source>
</evidence>
<name>A0A3Q3M360_9TELE</name>
<feature type="region of interest" description="Disordered" evidence="1">
    <location>
        <begin position="139"/>
        <end position="328"/>
    </location>
</feature>
<sequence length="328" mass="36075">FSSHRKTKVVNYCEAKDLEDDEDFACVKAPPSKKAREDVKQQENKKSFSKLPSQETKSQSTLSQKSRWVTNECDILEERDLDAAITLSMLNNTDEIKDQCPTRYVKIQLPADENTDPSLLHLSNCSVDGAVLGLDEITSEKESSALSKQRKSSTKTTEEKKKKLQEEDEDYQPKLTHDSESDEYFSEPDESEDEEFTVKKVSKTKKNKVSKKEKAKQHPASKKEKQPSKSSKPKSQSAGLLASTPLRGPPTAKSATKKPVSSSTVLVSKPAVSVSPAGGKIPKWNPPGQIGKSPTSSGPAVKSPGQGLRLGLSRFVRVKPLHPSVTSH</sequence>
<evidence type="ECO:0000313" key="4">
    <source>
        <dbReference type="Proteomes" id="UP000261640"/>
    </source>
</evidence>
<dbReference type="GO" id="GO:0036297">
    <property type="term" value="P:interstrand cross-link repair"/>
    <property type="evidence" value="ECO:0007669"/>
    <property type="project" value="TreeGrafter"/>
</dbReference>
<dbReference type="InParanoid" id="A0A3Q3M360"/>
<evidence type="ECO:0000259" key="2">
    <source>
        <dbReference type="Pfam" id="PF15696"/>
    </source>
</evidence>
<dbReference type="STRING" id="205130.ENSMAMP00000019787"/>
<feature type="compositionally biased region" description="Low complexity" evidence="1">
    <location>
        <begin position="228"/>
        <end position="237"/>
    </location>
</feature>
<dbReference type="PANTHER" id="PTHR15361:SF4">
    <property type="entry name" value="RAD51-ASSOCIATED PROTEIN 1"/>
    <property type="match status" value="1"/>
</dbReference>
<protein>
    <submittedName>
        <fullName evidence="3">RAD51 associated protein 1</fullName>
    </submittedName>
</protein>
<accession>A0A3Q3M360</accession>
<dbReference type="GO" id="GO:0003690">
    <property type="term" value="F:double-stranded DNA binding"/>
    <property type="evidence" value="ECO:0007669"/>
    <property type="project" value="TreeGrafter"/>
</dbReference>
<reference evidence="3" key="1">
    <citation type="submission" date="2025-08" db="UniProtKB">
        <authorList>
            <consortium name="Ensembl"/>
        </authorList>
    </citation>
    <scope>IDENTIFICATION</scope>
</reference>
<dbReference type="InterPro" id="IPR052003">
    <property type="entry name" value="HR_DNA-Binding_Protein"/>
</dbReference>
<dbReference type="Pfam" id="PF15696">
    <property type="entry name" value="RAD51_interact"/>
    <property type="match status" value="1"/>
</dbReference>
<dbReference type="Proteomes" id="UP000261640">
    <property type="component" value="Unplaced"/>
</dbReference>
<feature type="domain" description="RAD51 interacting motif" evidence="2">
    <location>
        <begin position="293"/>
        <end position="325"/>
    </location>
</feature>
<dbReference type="PANTHER" id="PTHR15361">
    <property type="entry name" value="RAD51/NUKS-INTERACTING PROTEIN"/>
    <property type="match status" value="1"/>
</dbReference>
<dbReference type="InterPro" id="IPR031419">
    <property type="entry name" value="RAD51_interact"/>
</dbReference>
<dbReference type="AlphaFoldDB" id="A0A3Q3M360"/>
<dbReference type="Ensembl" id="ENSMAMT00000020315.2">
    <property type="protein sequence ID" value="ENSMAMP00000019787.2"/>
    <property type="gene ID" value="ENSMAMG00000013332.2"/>
</dbReference>
<feature type="compositionally biased region" description="Basic residues" evidence="1">
    <location>
        <begin position="200"/>
        <end position="220"/>
    </location>
</feature>
<reference evidence="3" key="2">
    <citation type="submission" date="2025-09" db="UniProtKB">
        <authorList>
            <consortium name="Ensembl"/>
        </authorList>
    </citation>
    <scope>IDENTIFICATION</scope>
</reference>
<feature type="region of interest" description="Disordered" evidence="1">
    <location>
        <begin position="29"/>
        <end position="66"/>
    </location>
</feature>
<evidence type="ECO:0000313" key="3">
    <source>
        <dbReference type="Ensembl" id="ENSMAMP00000019787.2"/>
    </source>
</evidence>
<keyword evidence="4" id="KW-1185">Reference proteome</keyword>